<dbReference type="AlphaFoldDB" id="A0A8R1ISC9"/>
<dbReference type="GO" id="GO:0001664">
    <property type="term" value="F:G protein-coupled receptor binding"/>
    <property type="evidence" value="ECO:0007669"/>
    <property type="project" value="TreeGrafter"/>
</dbReference>
<protein>
    <submittedName>
        <fullName evidence="2">PDZ domain-containing protein</fullName>
    </submittedName>
</protein>
<feature type="domain" description="PDZ" evidence="1">
    <location>
        <begin position="52"/>
        <end position="98"/>
    </location>
</feature>
<organism evidence="2 3">
    <name type="scientific">Caenorhabditis japonica</name>
    <dbReference type="NCBI Taxonomy" id="281687"/>
    <lineage>
        <taxon>Eukaryota</taxon>
        <taxon>Metazoa</taxon>
        <taxon>Ecdysozoa</taxon>
        <taxon>Nematoda</taxon>
        <taxon>Chromadorea</taxon>
        <taxon>Rhabditida</taxon>
        <taxon>Rhabditina</taxon>
        <taxon>Rhabditomorpha</taxon>
        <taxon>Rhabditoidea</taxon>
        <taxon>Rhabditidae</taxon>
        <taxon>Peloderinae</taxon>
        <taxon>Caenorhabditis</taxon>
    </lineage>
</organism>
<dbReference type="InterPro" id="IPR036034">
    <property type="entry name" value="PDZ_sf"/>
</dbReference>
<reference evidence="2" key="2">
    <citation type="submission" date="2022-06" db="UniProtKB">
        <authorList>
            <consortium name="EnsemblMetazoa"/>
        </authorList>
    </citation>
    <scope>IDENTIFICATION</scope>
    <source>
        <strain evidence="2">DF5081</strain>
    </source>
</reference>
<reference evidence="3" key="1">
    <citation type="submission" date="2010-08" db="EMBL/GenBank/DDBJ databases">
        <authorList>
            <consortium name="Caenorhabditis japonica Sequencing Consortium"/>
            <person name="Wilson R.K."/>
        </authorList>
    </citation>
    <scope>NUCLEOTIDE SEQUENCE [LARGE SCALE GENOMIC DNA]</scope>
    <source>
        <strain evidence="3">DF5081</strain>
    </source>
</reference>
<evidence type="ECO:0000313" key="2">
    <source>
        <dbReference type="EnsemblMetazoa" id="CJA41126.1"/>
    </source>
</evidence>
<sequence length="115" mass="12785">MRSYEFVTNTPLKLDRHKVFLVDDVAVTRTVPTFQPLSPSTASSSYNMIERCVVVQRQPEGFGLTVNNEFPVYVHTLKQDGAAYCAGVRQGDRIVKVSASHDGPANNSAQNEYFC</sequence>
<dbReference type="InterPro" id="IPR001478">
    <property type="entry name" value="PDZ"/>
</dbReference>
<dbReference type="GO" id="GO:0007186">
    <property type="term" value="P:G protein-coupled receptor signaling pathway"/>
    <property type="evidence" value="ECO:0007669"/>
    <property type="project" value="TreeGrafter"/>
</dbReference>
<proteinExistence type="predicted"/>
<dbReference type="PANTHER" id="PTHR45872">
    <property type="entry name" value="RHO GUANINE NUCLEOTIDE EXCHANGE FACTOR 2, ISOFORM D"/>
    <property type="match status" value="1"/>
</dbReference>
<accession>A0A8R1ISC9</accession>
<dbReference type="PROSITE" id="PS50106">
    <property type="entry name" value="PDZ"/>
    <property type="match status" value="1"/>
</dbReference>
<dbReference type="SUPFAM" id="SSF50156">
    <property type="entry name" value="PDZ domain-like"/>
    <property type="match status" value="1"/>
</dbReference>
<dbReference type="PANTHER" id="PTHR45872:SF2">
    <property type="entry name" value="RHO GUANINE NUCLEOTIDE EXCHANGE FACTOR 2, ISOFORM D"/>
    <property type="match status" value="1"/>
</dbReference>
<dbReference type="GO" id="GO:0005085">
    <property type="term" value="F:guanyl-nucleotide exchange factor activity"/>
    <property type="evidence" value="ECO:0007669"/>
    <property type="project" value="TreeGrafter"/>
</dbReference>
<keyword evidence="3" id="KW-1185">Reference proteome</keyword>
<evidence type="ECO:0000259" key="1">
    <source>
        <dbReference type="PROSITE" id="PS50106"/>
    </source>
</evidence>
<name>A0A8R1ISC9_CAEJA</name>
<dbReference type="Proteomes" id="UP000005237">
    <property type="component" value="Unassembled WGS sequence"/>
</dbReference>
<dbReference type="Gene3D" id="2.30.42.10">
    <property type="match status" value="1"/>
</dbReference>
<dbReference type="EnsemblMetazoa" id="CJA41126.1">
    <property type="protein sequence ID" value="CJA41126.1"/>
    <property type="gene ID" value="WBGene00216974"/>
</dbReference>
<evidence type="ECO:0000313" key="3">
    <source>
        <dbReference type="Proteomes" id="UP000005237"/>
    </source>
</evidence>
<dbReference type="GO" id="GO:0005737">
    <property type="term" value="C:cytoplasm"/>
    <property type="evidence" value="ECO:0007669"/>
    <property type="project" value="TreeGrafter"/>
</dbReference>